<name>A0A6A4VV97_AMPAM</name>
<proteinExistence type="predicted"/>
<keyword evidence="4" id="KW-1185">Reference proteome</keyword>
<dbReference type="InterPro" id="IPR001304">
    <property type="entry name" value="C-type_lectin-like"/>
</dbReference>
<comment type="caution">
    <text evidence="3">The sequence shown here is derived from an EMBL/GenBank/DDBJ whole genome shotgun (WGS) entry which is preliminary data.</text>
</comment>
<evidence type="ECO:0000313" key="3">
    <source>
        <dbReference type="EMBL" id="KAF0298756.1"/>
    </source>
</evidence>
<accession>A0A6A4VV97</accession>
<dbReference type="Pfam" id="PF00059">
    <property type="entry name" value="Lectin_C"/>
    <property type="match status" value="1"/>
</dbReference>
<feature type="domain" description="C-type lectin" evidence="2">
    <location>
        <begin position="37"/>
        <end position="167"/>
    </location>
</feature>
<dbReference type="Proteomes" id="UP000440578">
    <property type="component" value="Unassembled WGS sequence"/>
</dbReference>
<sequence length="170" mass="19241">MQVDYGYPVRVAVTLICLQLMAPVSSSDCPWGWVGPFFDMCYRLSSYEATWTEASSTGCRALHEYAHLASVRDLNSVFLSKQKSIIDTDYYWVGLRSGDDMWNYDTGDAQMVDFTNWEVVRHQEPSGSSVTNDDCVKVVGPGAPPEFLPAGRWLDWDCQARNAFICSRKR</sequence>
<dbReference type="CDD" id="cd00037">
    <property type="entry name" value="CLECT"/>
    <property type="match status" value="1"/>
</dbReference>
<evidence type="ECO:0000256" key="1">
    <source>
        <dbReference type="SAM" id="SignalP"/>
    </source>
</evidence>
<organism evidence="3 4">
    <name type="scientific">Amphibalanus amphitrite</name>
    <name type="common">Striped barnacle</name>
    <name type="synonym">Balanus amphitrite</name>
    <dbReference type="NCBI Taxonomy" id="1232801"/>
    <lineage>
        <taxon>Eukaryota</taxon>
        <taxon>Metazoa</taxon>
        <taxon>Ecdysozoa</taxon>
        <taxon>Arthropoda</taxon>
        <taxon>Crustacea</taxon>
        <taxon>Multicrustacea</taxon>
        <taxon>Cirripedia</taxon>
        <taxon>Thoracica</taxon>
        <taxon>Thoracicalcarea</taxon>
        <taxon>Balanomorpha</taxon>
        <taxon>Balanoidea</taxon>
        <taxon>Balanidae</taxon>
        <taxon>Amphibalaninae</taxon>
        <taxon>Amphibalanus</taxon>
    </lineage>
</organism>
<dbReference type="OrthoDB" id="6360397at2759"/>
<keyword evidence="1" id="KW-0732">Signal</keyword>
<protein>
    <submittedName>
        <fullName evidence="3">Snaclec rhodocytin subunit alpha</fullName>
    </submittedName>
</protein>
<dbReference type="Gene3D" id="3.10.100.10">
    <property type="entry name" value="Mannose-Binding Protein A, subunit A"/>
    <property type="match status" value="1"/>
</dbReference>
<evidence type="ECO:0000259" key="2">
    <source>
        <dbReference type="PROSITE" id="PS50041"/>
    </source>
</evidence>
<dbReference type="InterPro" id="IPR016186">
    <property type="entry name" value="C-type_lectin-like/link_sf"/>
</dbReference>
<dbReference type="EMBL" id="VIIS01001411">
    <property type="protein sequence ID" value="KAF0298756.1"/>
    <property type="molecule type" value="Genomic_DNA"/>
</dbReference>
<dbReference type="SUPFAM" id="SSF56436">
    <property type="entry name" value="C-type lectin-like"/>
    <property type="match status" value="1"/>
</dbReference>
<dbReference type="InterPro" id="IPR050111">
    <property type="entry name" value="C-type_lectin/snaclec_domain"/>
</dbReference>
<reference evidence="3 4" key="1">
    <citation type="submission" date="2019-07" db="EMBL/GenBank/DDBJ databases">
        <title>Draft genome assembly of a fouling barnacle, Amphibalanus amphitrite (Darwin, 1854): The first reference genome for Thecostraca.</title>
        <authorList>
            <person name="Kim W."/>
        </authorList>
    </citation>
    <scope>NUCLEOTIDE SEQUENCE [LARGE SCALE GENOMIC DNA]</scope>
    <source>
        <strain evidence="3">SNU_AA5</strain>
        <tissue evidence="3">Soma without cirri and trophi</tissue>
    </source>
</reference>
<dbReference type="PROSITE" id="PS50041">
    <property type="entry name" value="C_TYPE_LECTIN_2"/>
    <property type="match status" value="1"/>
</dbReference>
<feature type="chain" id="PRO_5025637982" evidence="1">
    <location>
        <begin position="27"/>
        <end position="170"/>
    </location>
</feature>
<dbReference type="AlphaFoldDB" id="A0A6A4VV97"/>
<dbReference type="InterPro" id="IPR016187">
    <property type="entry name" value="CTDL_fold"/>
</dbReference>
<dbReference type="SMART" id="SM00034">
    <property type="entry name" value="CLECT"/>
    <property type="match status" value="1"/>
</dbReference>
<evidence type="ECO:0000313" key="4">
    <source>
        <dbReference type="Proteomes" id="UP000440578"/>
    </source>
</evidence>
<gene>
    <name evidence="3" type="primary">SLYA</name>
    <name evidence="3" type="ORF">FJT64_003881</name>
</gene>
<feature type="signal peptide" evidence="1">
    <location>
        <begin position="1"/>
        <end position="26"/>
    </location>
</feature>
<dbReference type="PANTHER" id="PTHR22803">
    <property type="entry name" value="MANNOSE, PHOSPHOLIPASE, LECTIN RECEPTOR RELATED"/>
    <property type="match status" value="1"/>
</dbReference>